<accession>A0A815WCM0</accession>
<feature type="compositionally biased region" description="Low complexity" evidence="5">
    <location>
        <begin position="75"/>
        <end position="101"/>
    </location>
</feature>
<dbReference type="OrthoDB" id="10064642at2759"/>
<dbReference type="AlphaFoldDB" id="A0A815WCM0"/>
<reference evidence="7" key="1">
    <citation type="submission" date="2021-02" db="EMBL/GenBank/DDBJ databases">
        <authorList>
            <person name="Nowell W R."/>
        </authorList>
    </citation>
    <scope>NUCLEOTIDE SEQUENCE</scope>
</reference>
<dbReference type="Proteomes" id="UP000663852">
    <property type="component" value="Unassembled WGS sequence"/>
</dbReference>
<keyword evidence="1" id="KW-0479">Metal-binding</keyword>
<sequence length="258" mass="28874">MTKRRHTTGVRAPSTNADARVPCAPLSETQSSAALSDQQLTISSRRSSSTTTTTGQQSTTSSRSITVTALAGEQSTAESRQLTTTTTSSTEETARTSPAERITNDTVHEEQSDSVDRKSHVWEYFERCQDPEVLRAKCFLCEDELRTPNYATSSLIRHLEQRHNLQQAAQIQVLPVQTKSNKLSRAERKRLDSLPINAIIQDGRSYGDLHKSGMKKLIDGLQPGKTLSYFTKRLFIVKMKSFLKNFSGSQIRILTIFY</sequence>
<dbReference type="InterPro" id="IPR003656">
    <property type="entry name" value="Znf_BED"/>
</dbReference>
<dbReference type="GO" id="GO:0008270">
    <property type="term" value="F:zinc ion binding"/>
    <property type="evidence" value="ECO:0007669"/>
    <property type="project" value="UniProtKB-KW"/>
</dbReference>
<feature type="region of interest" description="Disordered" evidence="5">
    <location>
        <begin position="1"/>
        <end position="116"/>
    </location>
</feature>
<name>A0A815WCM0_ADIRI</name>
<evidence type="ECO:0000313" key="8">
    <source>
        <dbReference type="Proteomes" id="UP000663852"/>
    </source>
</evidence>
<organism evidence="7 8">
    <name type="scientific">Adineta ricciae</name>
    <name type="common">Rotifer</name>
    <dbReference type="NCBI Taxonomy" id="249248"/>
    <lineage>
        <taxon>Eukaryota</taxon>
        <taxon>Metazoa</taxon>
        <taxon>Spiralia</taxon>
        <taxon>Gnathifera</taxon>
        <taxon>Rotifera</taxon>
        <taxon>Eurotatoria</taxon>
        <taxon>Bdelloidea</taxon>
        <taxon>Adinetida</taxon>
        <taxon>Adinetidae</taxon>
        <taxon>Adineta</taxon>
    </lineage>
</organism>
<dbReference type="Pfam" id="PF02892">
    <property type="entry name" value="zf-BED"/>
    <property type="match status" value="1"/>
</dbReference>
<evidence type="ECO:0000259" key="6">
    <source>
        <dbReference type="PROSITE" id="PS50808"/>
    </source>
</evidence>
<protein>
    <recommendedName>
        <fullName evidence="6">BED-type domain-containing protein</fullName>
    </recommendedName>
</protein>
<evidence type="ECO:0000313" key="7">
    <source>
        <dbReference type="EMBL" id="CAF1543602.1"/>
    </source>
</evidence>
<proteinExistence type="predicted"/>
<comment type="caution">
    <text evidence="7">The sequence shown here is derived from an EMBL/GenBank/DDBJ whole genome shotgun (WGS) entry which is preliminary data.</text>
</comment>
<evidence type="ECO:0000256" key="4">
    <source>
        <dbReference type="PROSITE-ProRule" id="PRU00027"/>
    </source>
</evidence>
<keyword evidence="2 4" id="KW-0863">Zinc-finger</keyword>
<feature type="compositionally biased region" description="Basic and acidic residues" evidence="5">
    <location>
        <begin position="102"/>
        <end position="116"/>
    </location>
</feature>
<evidence type="ECO:0000256" key="1">
    <source>
        <dbReference type="ARBA" id="ARBA00022723"/>
    </source>
</evidence>
<keyword evidence="3" id="KW-0862">Zinc</keyword>
<evidence type="ECO:0000256" key="2">
    <source>
        <dbReference type="ARBA" id="ARBA00022771"/>
    </source>
</evidence>
<evidence type="ECO:0000256" key="5">
    <source>
        <dbReference type="SAM" id="MobiDB-lite"/>
    </source>
</evidence>
<gene>
    <name evidence="7" type="ORF">EDS130_LOCUS45498</name>
</gene>
<dbReference type="PROSITE" id="PS50808">
    <property type="entry name" value="ZF_BED"/>
    <property type="match status" value="1"/>
</dbReference>
<dbReference type="GO" id="GO:0003677">
    <property type="term" value="F:DNA binding"/>
    <property type="evidence" value="ECO:0007669"/>
    <property type="project" value="InterPro"/>
</dbReference>
<dbReference type="SMART" id="SM00614">
    <property type="entry name" value="ZnF_BED"/>
    <property type="match status" value="1"/>
</dbReference>
<feature type="compositionally biased region" description="Low complexity" evidence="5">
    <location>
        <begin position="41"/>
        <end position="66"/>
    </location>
</feature>
<feature type="compositionally biased region" description="Polar residues" evidence="5">
    <location>
        <begin position="27"/>
        <end position="40"/>
    </location>
</feature>
<feature type="domain" description="BED-type" evidence="6">
    <location>
        <begin position="116"/>
        <end position="163"/>
    </location>
</feature>
<dbReference type="InterPro" id="IPR036236">
    <property type="entry name" value="Znf_C2H2_sf"/>
</dbReference>
<evidence type="ECO:0000256" key="3">
    <source>
        <dbReference type="ARBA" id="ARBA00022833"/>
    </source>
</evidence>
<dbReference type="EMBL" id="CAJNOJ010001131">
    <property type="protein sequence ID" value="CAF1543602.1"/>
    <property type="molecule type" value="Genomic_DNA"/>
</dbReference>
<dbReference type="SUPFAM" id="SSF57667">
    <property type="entry name" value="beta-beta-alpha zinc fingers"/>
    <property type="match status" value="1"/>
</dbReference>